<keyword evidence="3" id="KW-1185">Reference proteome</keyword>
<name>A0A4R5A0S6_9ACTN</name>
<evidence type="ECO:0000313" key="2">
    <source>
        <dbReference type="EMBL" id="TDD65311.1"/>
    </source>
</evidence>
<evidence type="ECO:0000256" key="1">
    <source>
        <dbReference type="SAM" id="MobiDB-lite"/>
    </source>
</evidence>
<feature type="region of interest" description="Disordered" evidence="1">
    <location>
        <begin position="49"/>
        <end position="70"/>
    </location>
</feature>
<accession>A0A4R5A0S6</accession>
<dbReference type="Proteomes" id="UP000294513">
    <property type="component" value="Unassembled WGS sequence"/>
</dbReference>
<gene>
    <name evidence="2" type="ORF">E1298_41480</name>
</gene>
<dbReference type="AlphaFoldDB" id="A0A4R5A0S6"/>
<comment type="caution">
    <text evidence="2">The sequence shown here is derived from an EMBL/GenBank/DDBJ whole genome shotgun (WGS) entry which is preliminary data.</text>
</comment>
<reference evidence="2 3" key="1">
    <citation type="submission" date="2019-03" db="EMBL/GenBank/DDBJ databases">
        <title>Draft genome sequences of novel Actinobacteria.</title>
        <authorList>
            <person name="Sahin N."/>
            <person name="Ay H."/>
            <person name="Saygin H."/>
        </authorList>
    </citation>
    <scope>NUCLEOTIDE SEQUENCE [LARGE SCALE GENOMIC DNA]</scope>
    <source>
        <strain evidence="2 3">H3C3</strain>
    </source>
</reference>
<organism evidence="2 3">
    <name type="scientific">Actinomadura rubrisoli</name>
    <dbReference type="NCBI Taxonomy" id="2530368"/>
    <lineage>
        <taxon>Bacteria</taxon>
        <taxon>Bacillati</taxon>
        <taxon>Actinomycetota</taxon>
        <taxon>Actinomycetes</taxon>
        <taxon>Streptosporangiales</taxon>
        <taxon>Thermomonosporaceae</taxon>
        <taxon>Actinomadura</taxon>
    </lineage>
</organism>
<feature type="non-terminal residue" evidence="2">
    <location>
        <position position="134"/>
    </location>
</feature>
<protein>
    <submittedName>
        <fullName evidence="2">Uncharacterized protein</fullName>
    </submittedName>
</protein>
<evidence type="ECO:0000313" key="3">
    <source>
        <dbReference type="Proteomes" id="UP000294513"/>
    </source>
</evidence>
<dbReference type="EMBL" id="SMKU01000415">
    <property type="protein sequence ID" value="TDD65311.1"/>
    <property type="molecule type" value="Genomic_DNA"/>
</dbReference>
<proteinExistence type="predicted"/>
<sequence>MTFVVIGTPGDRRPALLAAACRSSGLPEPRLVPWTDVLRGAEIPLRPGDLLRIDSPGEDPEADALLRGPGHPARVGGGATWYRTFTAALKRIDASASRAGARLLGDVEEIAVMFDKRRTHARLLAAGVPVPPAP</sequence>